<keyword evidence="10" id="KW-1185">Reference proteome</keyword>
<keyword evidence="5 6" id="KW-0408">Iron</keyword>
<sequence>MSKFKCPGCGYVYDEIEGNPKEGYPPNTLWSALPEDWICPDCAVRDKTDFIVVDEKG</sequence>
<organism evidence="8 11">
    <name type="scientific">Leptospira adleri</name>
    <dbReference type="NCBI Taxonomy" id="2023186"/>
    <lineage>
        <taxon>Bacteria</taxon>
        <taxon>Pseudomonadati</taxon>
        <taxon>Spirochaetota</taxon>
        <taxon>Spirochaetia</taxon>
        <taxon>Leptospirales</taxon>
        <taxon>Leptospiraceae</taxon>
        <taxon>Leptospira</taxon>
    </lineage>
</organism>
<evidence type="ECO:0000259" key="7">
    <source>
        <dbReference type="PROSITE" id="PS50903"/>
    </source>
</evidence>
<dbReference type="PANTHER" id="PTHR47627:SF1">
    <property type="entry name" value="RUBREDOXIN-1-RELATED"/>
    <property type="match status" value="1"/>
</dbReference>
<dbReference type="Proteomes" id="UP000232149">
    <property type="component" value="Unassembled WGS sequence"/>
</dbReference>
<comment type="similarity">
    <text evidence="6">Belongs to the rubredoxin family.</text>
</comment>
<dbReference type="InterPro" id="IPR024934">
    <property type="entry name" value="Rubredoxin-like_dom"/>
</dbReference>
<dbReference type="InterPro" id="IPR050526">
    <property type="entry name" value="Rubredoxin_ET"/>
</dbReference>
<dbReference type="PANTHER" id="PTHR47627">
    <property type="entry name" value="RUBREDOXIN"/>
    <property type="match status" value="1"/>
</dbReference>
<keyword evidence="3 6" id="KW-0479">Metal-binding</keyword>
<dbReference type="GO" id="GO:0009055">
    <property type="term" value="F:electron transfer activity"/>
    <property type="evidence" value="ECO:0007669"/>
    <property type="project" value="TreeGrafter"/>
</dbReference>
<protein>
    <recommendedName>
        <fullName evidence="6">Rubredoxin</fullName>
    </recommendedName>
</protein>
<reference evidence="10 11" key="1">
    <citation type="submission" date="2017-07" db="EMBL/GenBank/DDBJ databases">
        <title>Leptospira spp. isolated from tropical soils.</title>
        <authorList>
            <person name="Thibeaux R."/>
            <person name="Iraola G."/>
            <person name="Ferres I."/>
            <person name="Bierque E."/>
            <person name="Girault D."/>
            <person name="Soupe-Gilbert M.-E."/>
            <person name="Picardeau M."/>
            <person name="Goarant C."/>
        </authorList>
    </citation>
    <scope>NUCLEOTIDE SEQUENCE [LARGE SCALE GENOMIC DNA]</scope>
    <source>
        <strain evidence="8 11">FH2-B-C1</strain>
        <strain evidence="9 10">FH2-B-D1</strain>
    </source>
</reference>
<evidence type="ECO:0000256" key="5">
    <source>
        <dbReference type="ARBA" id="ARBA00023004"/>
    </source>
</evidence>
<dbReference type="CDD" id="cd00730">
    <property type="entry name" value="rubredoxin"/>
    <property type="match status" value="1"/>
</dbReference>
<dbReference type="SUPFAM" id="SSF57802">
    <property type="entry name" value="Rubredoxin-like"/>
    <property type="match status" value="1"/>
</dbReference>
<dbReference type="InterPro" id="IPR024935">
    <property type="entry name" value="Rubredoxin_dom"/>
</dbReference>
<dbReference type="Pfam" id="PF00301">
    <property type="entry name" value="Rubredoxin"/>
    <property type="match status" value="1"/>
</dbReference>
<feature type="domain" description="Rubredoxin-like" evidence="7">
    <location>
        <begin position="1"/>
        <end position="53"/>
    </location>
</feature>
<dbReference type="PROSITE" id="PS00202">
    <property type="entry name" value="RUBREDOXIN"/>
    <property type="match status" value="1"/>
</dbReference>
<evidence type="ECO:0000256" key="4">
    <source>
        <dbReference type="ARBA" id="ARBA00022982"/>
    </source>
</evidence>
<evidence type="ECO:0000313" key="11">
    <source>
        <dbReference type="Proteomes" id="UP000232188"/>
    </source>
</evidence>
<dbReference type="EMBL" id="NPDV01000011">
    <property type="protein sequence ID" value="PJZ52800.1"/>
    <property type="molecule type" value="Genomic_DNA"/>
</dbReference>
<name>A0A2M9YMV9_9LEPT</name>
<evidence type="ECO:0000256" key="2">
    <source>
        <dbReference type="ARBA" id="ARBA00022448"/>
    </source>
</evidence>
<dbReference type="EMBL" id="NPDU01000094">
    <property type="protein sequence ID" value="PJZ59835.1"/>
    <property type="molecule type" value="Genomic_DNA"/>
</dbReference>
<evidence type="ECO:0000313" key="9">
    <source>
        <dbReference type="EMBL" id="PJZ59835.1"/>
    </source>
</evidence>
<dbReference type="GO" id="GO:0005506">
    <property type="term" value="F:iron ion binding"/>
    <property type="evidence" value="ECO:0007669"/>
    <property type="project" value="UniProtKB-UniRule"/>
</dbReference>
<evidence type="ECO:0000313" key="8">
    <source>
        <dbReference type="EMBL" id="PJZ52800.1"/>
    </source>
</evidence>
<dbReference type="Proteomes" id="UP000232188">
    <property type="component" value="Unassembled WGS sequence"/>
</dbReference>
<dbReference type="PROSITE" id="PS50903">
    <property type="entry name" value="RUBREDOXIN_LIKE"/>
    <property type="match status" value="1"/>
</dbReference>
<dbReference type="GO" id="GO:0043448">
    <property type="term" value="P:alkane catabolic process"/>
    <property type="evidence" value="ECO:0007669"/>
    <property type="project" value="TreeGrafter"/>
</dbReference>
<gene>
    <name evidence="9" type="ORF">CH376_21605</name>
    <name evidence="8" type="ORF">CH380_13725</name>
</gene>
<dbReference type="RefSeq" id="WP_100786309.1">
    <property type="nucleotide sequence ID" value="NZ_NPDU01000094.1"/>
</dbReference>
<comment type="cofactor">
    <cofactor evidence="1 6">
        <name>Fe(3+)</name>
        <dbReference type="ChEBI" id="CHEBI:29034"/>
    </cofactor>
</comment>
<accession>A0A2M9YMV9</accession>
<evidence type="ECO:0000256" key="3">
    <source>
        <dbReference type="ARBA" id="ARBA00022723"/>
    </source>
</evidence>
<keyword evidence="2" id="KW-0813">Transport</keyword>
<evidence type="ECO:0000256" key="6">
    <source>
        <dbReference type="RuleBase" id="RU003820"/>
    </source>
</evidence>
<keyword evidence="4 6" id="KW-0249">Electron transport</keyword>
<dbReference type="InterPro" id="IPR018527">
    <property type="entry name" value="Rubredoxin_Fe_BS"/>
</dbReference>
<comment type="caution">
    <text evidence="8">The sequence shown here is derived from an EMBL/GenBank/DDBJ whole genome shotgun (WGS) entry which is preliminary data.</text>
</comment>
<dbReference type="AlphaFoldDB" id="A0A2M9YMV9"/>
<evidence type="ECO:0000256" key="1">
    <source>
        <dbReference type="ARBA" id="ARBA00001965"/>
    </source>
</evidence>
<dbReference type="PRINTS" id="PR00163">
    <property type="entry name" value="RUBREDOXIN"/>
</dbReference>
<proteinExistence type="inferred from homology"/>
<evidence type="ECO:0000313" key="10">
    <source>
        <dbReference type="Proteomes" id="UP000232149"/>
    </source>
</evidence>
<dbReference type="Gene3D" id="2.20.28.10">
    <property type="match status" value="1"/>
</dbReference>